<protein>
    <submittedName>
        <fullName evidence="1">DUF3888 domain-containing protein</fullName>
    </submittedName>
</protein>
<dbReference type="OrthoDB" id="2452460at2"/>
<comment type="caution">
    <text evidence="1">The sequence shown here is derived from an EMBL/GenBank/DDBJ whole genome shotgun (WGS) entry which is preliminary data.</text>
</comment>
<reference evidence="1 2" key="1">
    <citation type="journal article" date="2013" name="J. Microbiol.">
        <title>Lysinibacillus chungkukjangi sp. nov., isolated from Chungkukjang, Korean fermented soybean food.</title>
        <authorList>
            <person name="Kim S.J."/>
            <person name="Jang Y.H."/>
            <person name="Hamada M."/>
            <person name="Ahn J.H."/>
            <person name="Weon H.Y."/>
            <person name="Suzuki K."/>
            <person name="Whang K.S."/>
            <person name="Kwon S.W."/>
        </authorList>
    </citation>
    <scope>NUCLEOTIDE SEQUENCE [LARGE SCALE GENOMIC DNA]</scope>
    <source>
        <strain evidence="1 2">MCCC 1A12701</strain>
    </source>
</reference>
<name>A0A3N9UEI1_9BACI</name>
<keyword evidence="2" id="KW-1185">Reference proteome</keyword>
<organism evidence="1 2">
    <name type="scientific">Lysinibacillus composti</name>
    <dbReference type="NCBI Taxonomy" id="720633"/>
    <lineage>
        <taxon>Bacteria</taxon>
        <taxon>Bacillati</taxon>
        <taxon>Bacillota</taxon>
        <taxon>Bacilli</taxon>
        <taxon>Bacillales</taxon>
        <taxon>Bacillaceae</taxon>
        <taxon>Lysinibacillus</taxon>
    </lineage>
</organism>
<gene>
    <name evidence="1" type="ORF">EBB45_10595</name>
</gene>
<accession>A0A3N9UEI1</accession>
<dbReference type="AlphaFoldDB" id="A0A3N9UEI1"/>
<dbReference type="RefSeq" id="WP_124764495.1">
    <property type="nucleotide sequence ID" value="NZ_JAFBDY010000007.1"/>
</dbReference>
<evidence type="ECO:0000313" key="2">
    <source>
        <dbReference type="Proteomes" id="UP000274033"/>
    </source>
</evidence>
<evidence type="ECO:0000313" key="1">
    <source>
        <dbReference type="EMBL" id="RQW74669.1"/>
    </source>
</evidence>
<sequence>MVKKYLALLGFVFIVFIPTQIVKSETNSEAEEMYVTTEDIILDIIFPTIDKRVIKEYGGDNFFDWQLKRIIGISYNDNHSYDVTVRIEIPPKKLNVNVKEDLVKVRISPSCDSDKINKQKCNHGFNIEILEYKHLSK</sequence>
<dbReference type="EMBL" id="RRCT01000008">
    <property type="protein sequence ID" value="RQW74669.1"/>
    <property type="molecule type" value="Genomic_DNA"/>
</dbReference>
<dbReference type="Proteomes" id="UP000274033">
    <property type="component" value="Unassembled WGS sequence"/>
</dbReference>
<proteinExistence type="predicted"/>